<organism evidence="11">
    <name type="scientific">Cladocopium goreaui</name>
    <dbReference type="NCBI Taxonomy" id="2562237"/>
    <lineage>
        <taxon>Eukaryota</taxon>
        <taxon>Sar</taxon>
        <taxon>Alveolata</taxon>
        <taxon>Dinophyceae</taxon>
        <taxon>Suessiales</taxon>
        <taxon>Symbiodiniaceae</taxon>
        <taxon>Cladocopium</taxon>
    </lineage>
</organism>
<dbReference type="GO" id="GO:0046354">
    <property type="term" value="P:mannan biosynthetic process"/>
    <property type="evidence" value="ECO:0007669"/>
    <property type="project" value="TreeGrafter"/>
</dbReference>
<dbReference type="Pfam" id="PF11051">
    <property type="entry name" value="Mannosyl_trans3"/>
    <property type="match status" value="1"/>
</dbReference>
<evidence type="ECO:0000256" key="4">
    <source>
        <dbReference type="ARBA" id="ARBA00022679"/>
    </source>
</evidence>
<feature type="non-terminal residue" evidence="11">
    <location>
        <position position="390"/>
    </location>
</feature>
<dbReference type="PANTHER" id="PTHR31646">
    <property type="entry name" value="ALPHA-1,2-MANNOSYLTRANSFERASE MNN2"/>
    <property type="match status" value="1"/>
</dbReference>
<keyword evidence="13" id="KW-0328">Glycosyltransferase</keyword>
<keyword evidence="9" id="KW-0472">Membrane</keyword>
<accession>A0A9P1D883</accession>
<dbReference type="OrthoDB" id="430354at2759"/>
<keyword evidence="14" id="KW-1185">Reference proteome</keyword>
<evidence type="ECO:0000256" key="2">
    <source>
        <dbReference type="ARBA" id="ARBA00004606"/>
    </source>
</evidence>
<keyword evidence="4" id="KW-0808">Transferase</keyword>
<reference evidence="11" key="1">
    <citation type="submission" date="2022-10" db="EMBL/GenBank/DDBJ databases">
        <authorList>
            <person name="Chen Y."/>
            <person name="Dougan E. K."/>
            <person name="Chan C."/>
            <person name="Rhodes N."/>
            <person name="Thang M."/>
        </authorList>
    </citation>
    <scope>NUCLEOTIDE SEQUENCE</scope>
</reference>
<name>A0A9P1D883_9DINO</name>
<reference evidence="12" key="2">
    <citation type="submission" date="2024-04" db="EMBL/GenBank/DDBJ databases">
        <authorList>
            <person name="Chen Y."/>
            <person name="Shah S."/>
            <person name="Dougan E. K."/>
            <person name="Thang M."/>
            <person name="Chan C."/>
        </authorList>
    </citation>
    <scope>NUCLEOTIDE SEQUENCE [LARGE SCALE GENOMIC DNA]</scope>
</reference>
<evidence type="ECO:0000313" key="13">
    <source>
        <dbReference type="EMBL" id="CAL4793320.1"/>
    </source>
</evidence>
<dbReference type="PANTHER" id="PTHR31646:SF1">
    <property type="entry name" value="ALPHA-1,2-MANNOSYLTRANSFERASE MNN2"/>
    <property type="match status" value="1"/>
</dbReference>
<evidence type="ECO:0000313" key="12">
    <source>
        <dbReference type="EMBL" id="CAL1159383.1"/>
    </source>
</evidence>
<comment type="similarity">
    <text evidence="3">Belongs to the MNN1/MNT family.</text>
</comment>
<dbReference type="EMBL" id="CAMXCT030003745">
    <property type="protein sequence ID" value="CAL4793320.1"/>
    <property type="molecule type" value="Genomic_DNA"/>
</dbReference>
<evidence type="ECO:0000256" key="5">
    <source>
        <dbReference type="ARBA" id="ARBA00022692"/>
    </source>
</evidence>
<evidence type="ECO:0000256" key="8">
    <source>
        <dbReference type="ARBA" id="ARBA00023034"/>
    </source>
</evidence>
<evidence type="ECO:0000256" key="9">
    <source>
        <dbReference type="ARBA" id="ARBA00023136"/>
    </source>
</evidence>
<dbReference type="GO" id="GO:0000139">
    <property type="term" value="C:Golgi membrane"/>
    <property type="evidence" value="ECO:0007669"/>
    <property type="project" value="UniProtKB-SubCell"/>
</dbReference>
<keyword evidence="6" id="KW-0735">Signal-anchor</keyword>
<gene>
    <name evidence="11" type="ORF">C1SCF055_LOCUS31688</name>
</gene>
<evidence type="ECO:0000313" key="11">
    <source>
        <dbReference type="EMBL" id="CAI4006008.1"/>
    </source>
</evidence>
<dbReference type="AlphaFoldDB" id="A0A9P1D883"/>
<dbReference type="EMBL" id="CAMXCT020003745">
    <property type="protein sequence ID" value="CAL1159383.1"/>
    <property type="molecule type" value="Genomic_DNA"/>
</dbReference>
<keyword evidence="7" id="KW-1133">Transmembrane helix</keyword>
<evidence type="ECO:0000256" key="7">
    <source>
        <dbReference type="ARBA" id="ARBA00022989"/>
    </source>
</evidence>
<dbReference type="InterPro" id="IPR022751">
    <property type="entry name" value="Alpha_mannosyltransferase"/>
</dbReference>
<evidence type="ECO:0000256" key="10">
    <source>
        <dbReference type="ARBA" id="ARBA00037847"/>
    </source>
</evidence>
<dbReference type="SUPFAM" id="SSF53448">
    <property type="entry name" value="Nucleotide-diphospho-sugar transferases"/>
    <property type="match status" value="1"/>
</dbReference>
<proteinExistence type="inferred from homology"/>
<comment type="caution">
    <text evidence="11">The sequence shown here is derived from an EMBL/GenBank/DDBJ whole genome shotgun (WGS) entry which is preliminary data.</text>
</comment>
<sequence length="390" mass="44134">LLREVSLLPVEVWHLPHEAEELQSVAWPQKCQLRQVPVALPRKRPEVWAVKPLALLGSRFREVLLLDADNLPVLNPEDLFDEPSYQANGALFWPDLSPFQEKMPEQWSALSGGVWQSRPENIRWEQESGQLLVDKAKCGAMLQRAATMAMHLRSLCRFLPGDGGDKDLFQLAWTLESRSFAMAPLPAAAGCLKPDRASTASGAFVGHTMVHHSCDGTPYFLHRTIDKHEDLWQLHWEVVAKPKFQDMQCLSLQRICPDAKVKARIVPQHAEHVEVHDFDRYVGSEIRTRFARIVAELLEEENRRCRSKAKARARYKKPRCCLCWCCRTALVPSWSKAPIVKQSRTHSADWVPQTGVILQEMLKGITSLVLAVLMGESMQGANGRGICLDD</sequence>
<evidence type="ECO:0000256" key="1">
    <source>
        <dbReference type="ARBA" id="ARBA00004394"/>
    </source>
</evidence>
<evidence type="ECO:0000313" key="14">
    <source>
        <dbReference type="Proteomes" id="UP001152797"/>
    </source>
</evidence>
<protein>
    <submittedName>
        <fullName evidence="13">Mannosyltransferase</fullName>
    </submittedName>
</protein>
<evidence type="ECO:0000256" key="3">
    <source>
        <dbReference type="ARBA" id="ARBA00009105"/>
    </source>
</evidence>
<keyword evidence="8" id="KW-0333">Golgi apparatus</keyword>
<dbReference type="EMBL" id="CAMXCT010003745">
    <property type="protein sequence ID" value="CAI4006008.1"/>
    <property type="molecule type" value="Genomic_DNA"/>
</dbReference>
<evidence type="ECO:0000256" key="6">
    <source>
        <dbReference type="ARBA" id="ARBA00022968"/>
    </source>
</evidence>
<comment type="subcellular location">
    <subcellularLocation>
        <location evidence="10">Endomembrane system</location>
        <topology evidence="10">Single-pass membrane protein</topology>
    </subcellularLocation>
    <subcellularLocation>
        <location evidence="1">Golgi apparatus membrane</location>
    </subcellularLocation>
    <subcellularLocation>
        <location evidence="2">Membrane</location>
        <topology evidence="2">Single-pass type II membrane protein</topology>
    </subcellularLocation>
</comment>
<dbReference type="GO" id="GO:0000026">
    <property type="term" value="F:alpha-1,2-mannosyltransferase activity"/>
    <property type="evidence" value="ECO:0007669"/>
    <property type="project" value="TreeGrafter"/>
</dbReference>
<dbReference type="Proteomes" id="UP001152797">
    <property type="component" value="Unassembled WGS sequence"/>
</dbReference>
<keyword evidence="5" id="KW-0812">Transmembrane</keyword>
<dbReference type="InterPro" id="IPR029044">
    <property type="entry name" value="Nucleotide-diphossugar_trans"/>
</dbReference>